<organism evidence="7 8">
    <name type="scientific">Triparma columacea</name>
    <dbReference type="NCBI Taxonomy" id="722753"/>
    <lineage>
        <taxon>Eukaryota</taxon>
        <taxon>Sar</taxon>
        <taxon>Stramenopiles</taxon>
        <taxon>Ochrophyta</taxon>
        <taxon>Bolidophyceae</taxon>
        <taxon>Parmales</taxon>
        <taxon>Triparmaceae</taxon>
        <taxon>Triparma</taxon>
    </lineage>
</organism>
<feature type="domain" description="DNA replication complex GINS protein PSF2 N-terminal" evidence="6">
    <location>
        <begin position="2"/>
        <end position="57"/>
    </location>
</feature>
<dbReference type="InterPro" id="IPR007257">
    <property type="entry name" value="GINS_Psf2"/>
</dbReference>
<keyword evidence="4" id="KW-0539">Nucleus</keyword>
<feature type="region of interest" description="Disordered" evidence="5">
    <location>
        <begin position="196"/>
        <end position="294"/>
    </location>
</feature>
<dbReference type="Pfam" id="PF25005">
    <property type="entry name" value="PSF2_N"/>
    <property type="match status" value="1"/>
</dbReference>
<dbReference type="GO" id="GO:0006260">
    <property type="term" value="P:DNA replication"/>
    <property type="evidence" value="ECO:0007669"/>
    <property type="project" value="UniProtKB-KW"/>
</dbReference>
<dbReference type="FunFam" id="3.40.5.50:FF:000001">
    <property type="entry name" value="DNA replication complex GINS protein PSF2"/>
    <property type="match status" value="1"/>
</dbReference>
<dbReference type="GO" id="GO:0000727">
    <property type="term" value="P:double-strand break repair via break-induced replication"/>
    <property type="evidence" value="ECO:0007669"/>
    <property type="project" value="TreeGrafter"/>
</dbReference>
<evidence type="ECO:0000313" key="8">
    <source>
        <dbReference type="Proteomes" id="UP001165065"/>
    </source>
</evidence>
<dbReference type="Gene3D" id="3.40.5.50">
    <property type="match status" value="1"/>
</dbReference>
<feature type="compositionally biased region" description="Gly residues" evidence="5">
    <location>
        <begin position="198"/>
        <end position="227"/>
    </location>
</feature>
<feature type="compositionally biased region" description="Basic and acidic residues" evidence="5">
    <location>
        <begin position="231"/>
        <end position="245"/>
    </location>
</feature>
<accession>A0A9W7G5U5</accession>
<dbReference type="EMBL" id="BRYA01000070">
    <property type="protein sequence ID" value="GMI37003.1"/>
    <property type="molecule type" value="Genomic_DNA"/>
</dbReference>
<keyword evidence="3" id="KW-0235">DNA replication</keyword>
<reference evidence="8" key="1">
    <citation type="journal article" date="2023" name="Commun. Biol.">
        <title>Genome analysis of Parmales, the sister group of diatoms, reveals the evolutionary specialization of diatoms from phago-mixotrophs to photoautotrophs.</title>
        <authorList>
            <person name="Ban H."/>
            <person name="Sato S."/>
            <person name="Yoshikawa S."/>
            <person name="Yamada K."/>
            <person name="Nakamura Y."/>
            <person name="Ichinomiya M."/>
            <person name="Sato N."/>
            <person name="Blanc-Mathieu R."/>
            <person name="Endo H."/>
            <person name="Kuwata A."/>
            <person name="Ogata H."/>
        </authorList>
    </citation>
    <scope>NUCLEOTIDE SEQUENCE [LARGE SCALE GENOMIC DNA]</scope>
</reference>
<dbReference type="SUPFAM" id="SSF160059">
    <property type="entry name" value="PriA/YqbF domain"/>
    <property type="match status" value="1"/>
</dbReference>
<evidence type="ECO:0000256" key="1">
    <source>
        <dbReference type="ARBA" id="ARBA00004123"/>
    </source>
</evidence>
<proteinExistence type="inferred from homology"/>
<feature type="compositionally biased region" description="Basic and acidic residues" evidence="5">
    <location>
        <begin position="285"/>
        <end position="294"/>
    </location>
</feature>
<evidence type="ECO:0000256" key="2">
    <source>
        <dbReference type="ARBA" id="ARBA00010565"/>
    </source>
</evidence>
<comment type="similarity">
    <text evidence="2">Belongs to the GINS2/PSF2 family.</text>
</comment>
<dbReference type="Gene3D" id="1.20.58.1020">
    <property type="match status" value="1"/>
</dbReference>
<dbReference type="PANTHER" id="PTHR12772:SF0">
    <property type="entry name" value="DNA REPLICATION COMPLEX GINS PROTEIN PSF2"/>
    <property type="match status" value="1"/>
</dbReference>
<dbReference type="InterPro" id="IPR036224">
    <property type="entry name" value="GINS_bundle-like_dom_sf"/>
</dbReference>
<gene>
    <name evidence="7" type="ORF">TrCOL_g2531</name>
</gene>
<dbReference type="PANTHER" id="PTHR12772">
    <property type="entry name" value="DNA REPLICATION COMPLEX GINS PROTEIN PSF2"/>
    <property type="match status" value="1"/>
</dbReference>
<dbReference type="Proteomes" id="UP001165065">
    <property type="component" value="Unassembled WGS sequence"/>
</dbReference>
<dbReference type="GO" id="GO:0000811">
    <property type="term" value="C:GINS complex"/>
    <property type="evidence" value="ECO:0007669"/>
    <property type="project" value="TreeGrafter"/>
</dbReference>
<dbReference type="OrthoDB" id="1938138at2759"/>
<sequence>MMDFLAGSMPLTIIPAFDCGRLSFISGDYGPFVATMPIQVPLWLALSLRQTKRCRLVPPPWLTTSYLQAAVDYEKDPANEAFFTAAQNPQDPEGPEIPLPHHYHEAATAILDCAAEDLQNPKSLPPLLSDLSYLRSSKSSLVLKRLSHTLESRSGTFEDGAPDVVYNMQSGWKSHEVQVFKGVTYKLMNTSHRIHYGGDTGPTGGGGGGGRRGGGGGGGGRRQFGGNRGRRNFEHRSNRGGKEDENIPGNGEGVGGGSQESMVDEDGLELAAVDEEELMEPMRMGGEEGINKFR</sequence>
<protein>
    <recommendedName>
        <fullName evidence="6">DNA replication complex GINS protein PSF2 N-terminal domain-containing protein</fullName>
    </recommendedName>
</protein>
<evidence type="ECO:0000256" key="5">
    <source>
        <dbReference type="SAM" id="MobiDB-lite"/>
    </source>
</evidence>
<dbReference type="CDD" id="cd21694">
    <property type="entry name" value="GINS_B_Psf2"/>
    <property type="match status" value="1"/>
</dbReference>
<name>A0A9W7G5U5_9STRA</name>
<evidence type="ECO:0000259" key="6">
    <source>
        <dbReference type="Pfam" id="PF25005"/>
    </source>
</evidence>
<dbReference type="InterPro" id="IPR056784">
    <property type="entry name" value="PSF2_N"/>
</dbReference>
<comment type="subcellular location">
    <subcellularLocation>
        <location evidence="1">Nucleus</location>
    </subcellularLocation>
</comment>
<comment type="caution">
    <text evidence="7">The sequence shown here is derived from an EMBL/GenBank/DDBJ whole genome shotgun (WGS) entry which is preliminary data.</text>
</comment>
<feature type="compositionally biased region" description="Acidic residues" evidence="5">
    <location>
        <begin position="262"/>
        <end position="279"/>
    </location>
</feature>
<dbReference type="SUPFAM" id="SSF158573">
    <property type="entry name" value="GINS helical bundle-like"/>
    <property type="match status" value="1"/>
</dbReference>
<evidence type="ECO:0000256" key="3">
    <source>
        <dbReference type="ARBA" id="ARBA00022705"/>
    </source>
</evidence>
<evidence type="ECO:0000256" key="4">
    <source>
        <dbReference type="ARBA" id="ARBA00023242"/>
    </source>
</evidence>
<dbReference type="AlphaFoldDB" id="A0A9W7G5U5"/>
<evidence type="ECO:0000313" key="7">
    <source>
        <dbReference type="EMBL" id="GMI37003.1"/>
    </source>
</evidence>
<keyword evidence="8" id="KW-1185">Reference proteome</keyword>